<name>A0A1I2GPK3_9BACT</name>
<protein>
    <submittedName>
        <fullName evidence="1">Uncharacterized protein</fullName>
    </submittedName>
</protein>
<keyword evidence="2" id="KW-1185">Reference proteome</keyword>
<evidence type="ECO:0000313" key="1">
    <source>
        <dbReference type="EMBL" id="SFF19153.1"/>
    </source>
</evidence>
<reference evidence="1 2" key="1">
    <citation type="submission" date="2016-10" db="EMBL/GenBank/DDBJ databases">
        <authorList>
            <person name="de Groot N.N."/>
        </authorList>
    </citation>
    <scope>NUCLEOTIDE SEQUENCE [LARGE SCALE GENOMIC DNA]</scope>
    <source>
        <strain evidence="1 2">DSM 26130</strain>
    </source>
</reference>
<sequence length="129" mass="14821">MNLFPLLQGACKLSLTSQSTQELPLQLIKFHLSEAQRLLSSKEYGQALFHCEEVLCQDPANAEASRMHKFIRQEWQDYIDVTPDSLFSFLWSSKAAPTPNSSKSRFGVSLRRFFRGLIPIFKIKLRISN</sequence>
<dbReference type="Proteomes" id="UP000198598">
    <property type="component" value="Unassembled WGS sequence"/>
</dbReference>
<accession>A0A1I2GPK3</accession>
<organism evidence="1 2">
    <name type="scientific">Spirosoma endophyticum</name>
    <dbReference type="NCBI Taxonomy" id="662367"/>
    <lineage>
        <taxon>Bacteria</taxon>
        <taxon>Pseudomonadati</taxon>
        <taxon>Bacteroidota</taxon>
        <taxon>Cytophagia</taxon>
        <taxon>Cytophagales</taxon>
        <taxon>Cytophagaceae</taxon>
        <taxon>Spirosoma</taxon>
    </lineage>
</organism>
<proteinExistence type="predicted"/>
<dbReference type="EMBL" id="FOLQ01000034">
    <property type="protein sequence ID" value="SFF19153.1"/>
    <property type="molecule type" value="Genomic_DNA"/>
</dbReference>
<gene>
    <name evidence="1" type="ORF">SAMN05216167_13428</name>
</gene>
<evidence type="ECO:0000313" key="2">
    <source>
        <dbReference type="Proteomes" id="UP000198598"/>
    </source>
</evidence>
<dbReference type="AlphaFoldDB" id="A0A1I2GPK3"/>